<dbReference type="InterPro" id="IPR050101">
    <property type="entry name" value="CinA"/>
</dbReference>
<dbReference type="EMBL" id="FQVB01000032">
    <property type="protein sequence ID" value="SHF93450.1"/>
    <property type="molecule type" value="Genomic_DNA"/>
</dbReference>
<evidence type="ECO:0000313" key="2">
    <source>
        <dbReference type="EMBL" id="SHF93450.1"/>
    </source>
</evidence>
<dbReference type="InterPro" id="IPR001453">
    <property type="entry name" value="MoaB/Mog_dom"/>
</dbReference>
<organism evidence="2 3">
    <name type="scientific">Desulfacinum infernum DSM 9756</name>
    <dbReference type="NCBI Taxonomy" id="1121391"/>
    <lineage>
        <taxon>Bacteria</taxon>
        <taxon>Pseudomonadati</taxon>
        <taxon>Thermodesulfobacteriota</taxon>
        <taxon>Syntrophobacteria</taxon>
        <taxon>Syntrophobacterales</taxon>
        <taxon>Syntrophobacteraceae</taxon>
        <taxon>Desulfacinum</taxon>
    </lineage>
</organism>
<dbReference type="Proteomes" id="UP000184076">
    <property type="component" value="Unassembled WGS sequence"/>
</dbReference>
<feature type="domain" description="MoaB/Mog" evidence="1">
    <location>
        <begin position="13"/>
        <end position="173"/>
    </location>
</feature>
<sequence length="257" mass="28278">MLGKDGTGADRPAAVTVGDELTLGERPNDNLIWMLRAFAERGRPAQVGLVLPDHDEVIAFHVRNLLEQGCRPVFISGGIGGTHDDRTRQGVALALNRPLELHEECDAILSRRYKERYTEQRRRMAWLPRGASLIPNATGAPGFQVESVYAFPGFPSMLKPMAAAVLDDLWGPADGPQLDAAEITLPVPEGDVAEPVEDFARRHPRVRVGIYPRIAPGGPEVSIRFRFGKDDGVSRRSVEMFLSDLQVRYGAKGPQNH</sequence>
<accession>A0A1M5FPI3</accession>
<name>A0A1M5FPI3_9BACT</name>
<dbReference type="SMART" id="SM00852">
    <property type="entry name" value="MoCF_biosynth"/>
    <property type="match status" value="1"/>
</dbReference>
<dbReference type="PANTHER" id="PTHR13939">
    <property type="entry name" value="NICOTINAMIDE-NUCLEOTIDE AMIDOHYDROLASE PNCC"/>
    <property type="match status" value="1"/>
</dbReference>
<evidence type="ECO:0000259" key="1">
    <source>
        <dbReference type="SMART" id="SM00852"/>
    </source>
</evidence>
<dbReference type="Gene3D" id="3.40.980.10">
    <property type="entry name" value="MoaB/Mog-like domain"/>
    <property type="match status" value="1"/>
</dbReference>
<dbReference type="Pfam" id="PF00994">
    <property type="entry name" value="MoCF_biosynth"/>
    <property type="match status" value="1"/>
</dbReference>
<proteinExistence type="predicted"/>
<dbReference type="PANTHER" id="PTHR13939:SF0">
    <property type="entry name" value="NMN AMIDOHYDROLASE-LIKE PROTEIN YFAY"/>
    <property type="match status" value="1"/>
</dbReference>
<dbReference type="AlphaFoldDB" id="A0A1M5FPI3"/>
<dbReference type="InterPro" id="IPR036425">
    <property type="entry name" value="MoaB/Mog-like_dom_sf"/>
</dbReference>
<gene>
    <name evidence="2" type="ORF">SAMN02745206_02946</name>
</gene>
<dbReference type="SUPFAM" id="SSF53218">
    <property type="entry name" value="Molybdenum cofactor biosynthesis proteins"/>
    <property type="match status" value="1"/>
</dbReference>
<protein>
    <submittedName>
        <fullName evidence="2">Predicted nucleotide-utilizing enzyme</fullName>
    </submittedName>
</protein>
<keyword evidence="3" id="KW-1185">Reference proteome</keyword>
<reference evidence="3" key="1">
    <citation type="submission" date="2016-11" db="EMBL/GenBank/DDBJ databases">
        <authorList>
            <person name="Varghese N."/>
            <person name="Submissions S."/>
        </authorList>
    </citation>
    <scope>NUCLEOTIDE SEQUENCE [LARGE SCALE GENOMIC DNA]</scope>
    <source>
        <strain evidence="3">DSM 9756</strain>
    </source>
</reference>
<dbReference type="RefSeq" id="WP_073040769.1">
    <property type="nucleotide sequence ID" value="NZ_FQVB01000032.1"/>
</dbReference>
<dbReference type="STRING" id="1121391.SAMN02745206_02946"/>
<evidence type="ECO:0000313" key="3">
    <source>
        <dbReference type="Proteomes" id="UP000184076"/>
    </source>
</evidence>